<feature type="domain" description="Rad50/SbcC-type AAA" evidence="5">
    <location>
        <begin position="6"/>
        <end position="108"/>
    </location>
</feature>
<evidence type="ECO:0000259" key="5">
    <source>
        <dbReference type="Pfam" id="PF13476"/>
    </source>
</evidence>
<dbReference type="PANTHER" id="PTHR32114">
    <property type="entry name" value="ABC TRANSPORTER ABCH.3"/>
    <property type="match status" value="1"/>
</dbReference>
<dbReference type="PANTHER" id="PTHR32114:SF2">
    <property type="entry name" value="ABC TRANSPORTER ABCH.3"/>
    <property type="match status" value="1"/>
</dbReference>
<evidence type="ECO:0000256" key="1">
    <source>
        <dbReference type="ARBA" id="ARBA00006930"/>
    </source>
</evidence>
<reference evidence="6 7" key="1">
    <citation type="submission" date="2019-05" db="EMBL/GenBank/DDBJ databases">
        <title>Genome sequence of Cellulomonas hominis strain CS1.</title>
        <authorList>
            <person name="Belmont J."/>
            <person name="Maclea K.S."/>
        </authorList>
    </citation>
    <scope>NUCLEOTIDE SEQUENCE [LARGE SCALE GENOMIC DNA]</scope>
    <source>
        <strain evidence="6 7">CS1</strain>
    </source>
</reference>
<dbReference type="AlphaFoldDB" id="A0A7Z8NNV5"/>
<dbReference type="InterPro" id="IPR038729">
    <property type="entry name" value="Rad50/SbcC_AAA"/>
</dbReference>
<comment type="similarity">
    <text evidence="1">Belongs to the SMC family. SbcC subfamily.</text>
</comment>
<dbReference type="SUPFAM" id="SSF52540">
    <property type="entry name" value="P-loop containing nucleoside triphosphate hydrolases"/>
    <property type="match status" value="1"/>
</dbReference>
<dbReference type="OrthoDB" id="9795626at2"/>
<proteinExistence type="inferred from homology"/>
<feature type="coiled-coil region" evidence="4">
    <location>
        <begin position="217"/>
        <end position="248"/>
    </location>
</feature>
<feature type="non-terminal residue" evidence="6">
    <location>
        <position position="302"/>
    </location>
</feature>
<protein>
    <recommendedName>
        <fullName evidence="3">Nuclease SbcCD subunit C</fullName>
    </recommendedName>
</protein>
<organism evidence="6 7">
    <name type="scientific">Cellulomonas hominis</name>
    <dbReference type="NCBI Taxonomy" id="156981"/>
    <lineage>
        <taxon>Bacteria</taxon>
        <taxon>Bacillati</taxon>
        <taxon>Actinomycetota</taxon>
        <taxon>Actinomycetes</taxon>
        <taxon>Micrococcales</taxon>
        <taxon>Cellulomonadaceae</taxon>
        <taxon>Cellulomonas</taxon>
    </lineage>
</organism>
<gene>
    <name evidence="6" type="ORF">FA014_13780</name>
</gene>
<comment type="caution">
    <text evidence="6">The sequence shown here is derived from an EMBL/GenBank/DDBJ whole genome shotgun (WGS) entry which is preliminary data.</text>
</comment>
<evidence type="ECO:0000313" key="7">
    <source>
        <dbReference type="Proteomes" id="UP000308121"/>
    </source>
</evidence>
<dbReference type="Pfam" id="PF13476">
    <property type="entry name" value="AAA_23"/>
    <property type="match status" value="1"/>
</dbReference>
<dbReference type="Proteomes" id="UP000308121">
    <property type="component" value="Unassembled WGS sequence"/>
</dbReference>
<evidence type="ECO:0000256" key="3">
    <source>
        <dbReference type="ARBA" id="ARBA00013368"/>
    </source>
</evidence>
<comment type="subunit">
    <text evidence="2">Heterodimer of SbcC and SbcD.</text>
</comment>
<sequence length="302" mass="32185">MRLHTLTIQAVGPFAGRHTVDFAALSAGGLFLLEGPTGAGKSTVIDAVVFALYGKVASASASEDRLRSAFAADDVETVVDLVFETGSGVYRVRRTPAYERAKKRGAGRAKQQATVKLWRLTAAPEGLPAPGRAGDPWLEGDVRREEAAPPDAGDPPGELLSTRLDEAGAELTRVVGLDRAQFVQTMVLPQGEFAAFLRADPEQRRGLLQRIFGTEVYERVQQRLDELRREAQRTVAEARSEVQECTARFAGAAAADEEGVAALRAAAAEDVAALTPLVADRLAALRAHESATRAAAETATAR</sequence>
<keyword evidence="4" id="KW-0175">Coiled coil</keyword>
<dbReference type="GO" id="GO:0006302">
    <property type="term" value="P:double-strand break repair"/>
    <property type="evidence" value="ECO:0007669"/>
    <property type="project" value="InterPro"/>
</dbReference>
<dbReference type="Gene3D" id="3.40.50.300">
    <property type="entry name" value="P-loop containing nucleotide triphosphate hydrolases"/>
    <property type="match status" value="1"/>
</dbReference>
<dbReference type="GO" id="GO:0016887">
    <property type="term" value="F:ATP hydrolysis activity"/>
    <property type="evidence" value="ECO:0007669"/>
    <property type="project" value="InterPro"/>
</dbReference>
<dbReference type="RefSeq" id="WP_154730237.1">
    <property type="nucleotide sequence ID" value="NZ_SZYE01000124.1"/>
</dbReference>
<accession>A0A7Z8NNV5</accession>
<evidence type="ECO:0000313" key="6">
    <source>
        <dbReference type="EMBL" id="TKR22940.1"/>
    </source>
</evidence>
<dbReference type="EMBL" id="SZYE01000124">
    <property type="protein sequence ID" value="TKR22940.1"/>
    <property type="molecule type" value="Genomic_DNA"/>
</dbReference>
<evidence type="ECO:0000256" key="4">
    <source>
        <dbReference type="SAM" id="Coils"/>
    </source>
</evidence>
<evidence type="ECO:0000256" key="2">
    <source>
        <dbReference type="ARBA" id="ARBA00011322"/>
    </source>
</evidence>
<dbReference type="InterPro" id="IPR027417">
    <property type="entry name" value="P-loop_NTPase"/>
</dbReference>
<name>A0A7Z8NNV5_9CELL</name>